<sequence length="116" mass="12853">MNALKAADVKIVGVYGMGGEGKTTLVKEVSKQAIEDKLFDKMVIASVTRNPDTMKIQGRIADQLGLTFNEETSVLKEDEAWELFKKTAGGDAESPDMRDHRFICAQMRIIFSTVLI</sequence>
<name>A0A8X8DKE7_POPTO</name>
<dbReference type="Pfam" id="PF00931">
    <property type="entry name" value="NB-ARC"/>
    <property type="match status" value="1"/>
</dbReference>
<dbReference type="GO" id="GO:0043531">
    <property type="term" value="F:ADP binding"/>
    <property type="evidence" value="ECO:0007669"/>
    <property type="project" value="InterPro"/>
</dbReference>
<dbReference type="EMBL" id="JAAWWB010000001">
    <property type="protein sequence ID" value="KAG6793689.1"/>
    <property type="molecule type" value="Genomic_DNA"/>
</dbReference>
<dbReference type="PANTHER" id="PTHR33463:SF198">
    <property type="entry name" value="RPP4C3"/>
    <property type="match status" value="1"/>
</dbReference>
<feature type="domain" description="NB-ARC" evidence="2">
    <location>
        <begin position="4"/>
        <end position="67"/>
    </location>
</feature>
<keyword evidence="1" id="KW-0611">Plant defense</keyword>
<organism evidence="3 4">
    <name type="scientific">Populus tomentosa</name>
    <name type="common">Chinese white poplar</name>
    <dbReference type="NCBI Taxonomy" id="118781"/>
    <lineage>
        <taxon>Eukaryota</taxon>
        <taxon>Viridiplantae</taxon>
        <taxon>Streptophyta</taxon>
        <taxon>Embryophyta</taxon>
        <taxon>Tracheophyta</taxon>
        <taxon>Spermatophyta</taxon>
        <taxon>Magnoliopsida</taxon>
        <taxon>eudicotyledons</taxon>
        <taxon>Gunneridae</taxon>
        <taxon>Pentapetalae</taxon>
        <taxon>rosids</taxon>
        <taxon>fabids</taxon>
        <taxon>Malpighiales</taxon>
        <taxon>Salicaceae</taxon>
        <taxon>Saliceae</taxon>
        <taxon>Populus</taxon>
    </lineage>
</organism>
<gene>
    <name evidence="3" type="ORF">POTOM_002905</name>
</gene>
<comment type="caution">
    <text evidence="3">The sequence shown here is derived from an EMBL/GenBank/DDBJ whole genome shotgun (WGS) entry which is preliminary data.</text>
</comment>
<evidence type="ECO:0000259" key="2">
    <source>
        <dbReference type="Pfam" id="PF00931"/>
    </source>
</evidence>
<dbReference type="OrthoDB" id="786439at2759"/>
<keyword evidence="4" id="KW-1185">Reference proteome</keyword>
<evidence type="ECO:0000313" key="3">
    <source>
        <dbReference type="EMBL" id="KAG6793689.1"/>
    </source>
</evidence>
<dbReference type="Proteomes" id="UP000886885">
    <property type="component" value="Chromosome 1A"/>
</dbReference>
<reference evidence="3" key="1">
    <citation type="journal article" date="2020" name="bioRxiv">
        <title>Hybrid origin of Populus tomentosa Carr. identified through genome sequencing and phylogenomic analysis.</title>
        <authorList>
            <person name="An X."/>
            <person name="Gao K."/>
            <person name="Chen Z."/>
            <person name="Li J."/>
            <person name="Yang X."/>
            <person name="Yang X."/>
            <person name="Zhou J."/>
            <person name="Guo T."/>
            <person name="Zhao T."/>
            <person name="Huang S."/>
            <person name="Miao D."/>
            <person name="Khan W.U."/>
            <person name="Rao P."/>
            <person name="Ye M."/>
            <person name="Lei B."/>
            <person name="Liao W."/>
            <person name="Wang J."/>
            <person name="Ji L."/>
            <person name="Li Y."/>
            <person name="Guo B."/>
            <person name="Mustafa N.S."/>
            <person name="Li S."/>
            <person name="Yun Q."/>
            <person name="Keller S.R."/>
            <person name="Mao J."/>
            <person name="Zhang R."/>
            <person name="Strauss S.H."/>
        </authorList>
    </citation>
    <scope>NUCLEOTIDE SEQUENCE</scope>
    <source>
        <strain evidence="3">GM15</strain>
        <tissue evidence="3">Leaf</tissue>
    </source>
</reference>
<dbReference type="PANTHER" id="PTHR33463">
    <property type="entry name" value="NB-ARC DOMAIN-CONTAINING PROTEIN-RELATED"/>
    <property type="match status" value="1"/>
</dbReference>
<dbReference type="InterPro" id="IPR050905">
    <property type="entry name" value="Plant_NBS-LRR"/>
</dbReference>
<evidence type="ECO:0000313" key="4">
    <source>
        <dbReference type="Proteomes" id="UP000886885"/>
    </source>
</evidence>
<dbReference type="AlphaFoldDB" id="A0A8X8DKE7"/>
<evidence type="ECO:0000256" key="1">
    <source>
        <dbReference type="ARBA" id="ARBA00022821"/>
    </source>
</evidence>
<protein>
    <recommendedName>
        <fullName evidence="2">NB-ARC domain-containing protein</fullName>
    </recommendedName>
</protein>
<accession>A0A8X8DKE7</accession>
<proteinExistence type="predicted"/>
<dbReference type="InterPro" id="IPR002182">
    <property type="entry name" value="NB-ARC"/>
</dbReference>